<name>A0A0M1VTG9_FUSVC</name>
<evidence type="ECO:0000313" key="3">
    <source>
        <dbReference type="EMBL" id="EEO39947.1"/>
    </source>
</evidence>
<evidence type="ECO:0000256" key="1">
    <source>
        <dbReference type="ARBA" id="ARBA00006479"/>
    </source>
</evidence>
<dbReference type="PROSITE" id="PS01125">
    <property type="entry name" value="ROK"/>
    <property type="match status" value="1"/>
</dbReference>
<keyword evidence="2" id="KW-0175">Coiled coil</keyword>
<dbReference type="GeneID" id="79800218"/>
<comment type="caution">
    <text evidence="3">The sequence shown here is derived from an EMBL/GenBank/DDBJ whole genome shotgun (WGS) entry which is preliminary data.</text>
</comment>
<proteinExistence type="inferred from homology"/>
<dbReference type="PANTHER" id="PTHR18964:SF149">
    <property type="entry name" value="BIFUNCTIONAL UDP-N-ACETYLGLUCOSAMINE 2-EPIMERASE_N-ACETYLMANNOSAMINE KINASE"/>
    <property type="match status" value="1"/>
</dbReference>
<keyword evidence="3" id="KW-0808">Transferase</keyword>
<comment type="similarity">
    <text evidence="1">Belongs to the ROK (NagC/XylR) family.</text>
</comment>
<dbReference type="AlphaFoldDB" id="A0A0M1VTG9"/>
<dbReference type="SUPFAM" id="SSF53067">
    <property type="entry name" value="Actin-like ATPase domain"/>
    <property type="match status" value="1"/>
</dbReference>
<dbReference type="Pfam" id="PF00480">
    <property type="entry name" value="ROK"/>
    <property type="match status" value="1"/>
</dbReference>
<dbReference type="Gene3D" id="3.30.420.40">
    <property type="match status" value="2"/>
</dbReference>
<gene>
    <name evidence="3" type="ORF">FSCG_00660</name>
</gene>
<evidence type="ECO:0000313" key="4">
    <source>
        <dbReference type="Proteomes" id="UP000004925"/>
    </source>
</evidence>
<evidence type="ECO:0000256" key="2">
    <source>
        <dbReference type="SAM" id="Coils"/>
    </source>
</evidence>
<dbReference type="GO" id="GO:0016301">
    <property type="term" value="F:kinase activity"/>
    <property type="evidence" value="ECO:0007669"/>
    <property type="project" value="UniProtKB-KW"/>
</dbReference>
<dbReference type="InterPro" id="IPR049874">
    <property type="entry name" value="ROK_cs"/>
</dbReference>
<organism evidence="3 4">
    <name type="scientific">Fusobacterium vincentii 4_1_13</name>
    <dbReference type="NCBI Taxonomy" id="469606"/>
    <lineage>
        <taxon>Bacteria</taxon>
        <taxon>Fusobacteriati</taxon>
        <taxon>Fusobacteriota</taxon>
        <taxon>Fusobacteriia</taxon>
        <taxon>Fusobacteriales</taxon>
        <taxon>Fusobacteriaceae</taxon>
        <taxon>Fusobacterium</taxon>
    </lineage>
</organism>
<dbReference type="PANTHER" id="PTHR18964">
    <property type="entry name" value="ROK (REPRESSOR, ORF, KINASE) FAMILY"/>
    <property type="match status" value="1"/>
</dbReference>
<dbReference type="InterPro" id="IPR043129">
    <property type="entry name" value="ATPase_NBD"/>
</dbReference>
<protein>
    <submittedName>
        <fullName evidence="3">ROK family protein (Putative glucokinase)</fullName>
    </submittedName>
</protein>
<dbReference type="RefSeq" id="WP_008802782.1">
    <property type="nucleotide sequence ID" value="NZ_KQ235735.1"/>
</dbReference>
<dbReference type="InterPro" id="IPR000600">
    <property type="entry name" value="ROK"/>
</dbReference>
<feature type="coiled-coil region" evidence="2">
    <location>
        <begin position="185"/>
        <end position="221"/>
    </location>
</feature>
<sequence length="315" mass="33807">MKHYIGIDLGGTNTKIGVVDSEGNLINSKIIKTHSHQNVDKTLERIWETAKKLILEKEIPLFSVVGIGIGIPGPVKNQSTVGFFANFDWERNLNLKEKMEKLSGIETRIENDANIIAQGEAIFGAAKGKKSSITIAIGTGIGGGIFYNGNLISGMSGVGGEIGHMKVVKDGKTCGCGQNGCFEAYASASSLVKEAQERLKLNEENLLFKEINGNLAELEAKNIFDAARKGDEFSKDLIEYESDYLALGIGNLLNIINPECIVISGGISLAGDEILLPIKEKLKKYTMPPALENLEIKVGVLGNEAGIKGAVALFI</sequence>
<reference evidence="3 4" key="1">
    <citation type="submission" date="2011-10" db="EMBL/GenBank/DDBJ databases">
        <title>The Genome Sequence of Fusobacterium sp. 4_1_13.</title>
        <authorList>
            <consortium name="The Broad Institute Genome Sequencing Platform"/>
            <person name="Earl A."/>
            <person name="Ward D."/>
            <person name="Feldgarden M."/>
            <person name="Gevers D."/>
            <person name="Strauss J."/>
            <person name="Ambrose C."/>
            <person name="Allen-Vercoe E."/>
            <person name="Young S.K."/>
            <person name="Zeng Q."/>
            <person name="Gargeya S."/>
            <person name="Fitzgerald M."/>
            <person name="Haas B."/>
            <person name="Abouelleil A."/>
            <person name="Alvarado L."/>
            <person name="Arachchi H.M."/>
            <person name="Berlin A."/>
            <person name="Brown A."/>
            <person name="Chapman S.B."/>
            <person name="Chen Z."/>
            <person name="Dunbar C."/>
            <person name="Freedman E."/>
            <person name="Gearin G."/>
            <person name="Goldberg J."/>
            <person name="Griggs A."/>
            <person name="Gujja S."/>
            <person name="Heiman D."/>
            <person name="Howarth C."/>
            <person name="Larson L."/>
            <person name="Lui A."/>
            <person name="MacDonald P.J."/>
            <person name="Montmayeur A."/>
            <person name="Murphy C."/>
            <person name="Neiman D."/>
            <person name="Pearson M."/>
            <person name="Priest M."/>
            <person name="Roberts A."/>
            <person name="Saif S."/>
            <person name="Shea T."/>
            <person name="Shenoy N."/>
            <person name="Sisk P."/>
            <person name="Stolte C."/>
            <person name="Sykes S."/>
            <person name="Wortman J."/>
            <person name="Nusbaum C."/>
            <person name="Birren B."/>
        </authorList>
    </citation>
    <scope>NUCLEOTIDE SEQUENCE [LARGE SCALE GENOMIC DNA]</scope>
    <source>
        <strain evidence="3 4">4_1_13</strain>
    </source>
</reference>
<keyword evidence="3" id="KW-0418">Kinase</keyword>
<dbReference type="HOGENOM" id="CLU_036604_0_4_0"/>
<dbReference type="EMBL" id="ACDE02000012">
    <property type="protein sequence ID" value="EEO39947.1"/>
    <property type="molecule type" value="Genomic_DNA"/>
</dbReference>
<dbReference type="eggNOG" id="COG1940">
    <property type="taxonomic scope" value="Bacteria"/>
</dbReference>
<accession>A0A0M1VTG9</accession>
<dbReference type="Proteomes" id="UP000004925">
    <property type="component" value="Unassembled WGS sequence"/>
</dbReference>